<dbReference type="EC" id="2.1.1.63" evidence="9"/>
<keyword evidence="4 9" id="KW-0489">Methyltransferase</keyword>
<comment type="catalytic activity">
    <reaction evidence="8 9">
        <text>a 6-O-methyl-2'-deoxyguanosine in DNA + L-cysteinyl-[protein] = S-methyl-L-cysteinyl-[protein] + a 2'-deoxyguanosine in DNA</text>
        <dbReference type="Rhea" id="RHEA:24000"/>
        <dbReference type="Rhea" id="RHEA-COMP:10131"/>
        <dbReference type="Rhea" id="RHEA-COMP:10132"/>
        <dbReference type="Rhea" id="RHEA-COMP:11367"/>
        <dbReference type="Rhea" id="RHEA-COMP:11368"/>
        <dbReference type="ChEBI" id="CHEBI:29950"/>
        <dbReference type="ChEBI" id="CHEBI:82612"/>
        <dbReference type="ChEBI" id="CHEBI:85445"/>
        <dbReference type="ChEBI" id="CHEBI:85448"/>
        <dbReference type="EC" id="2.1.1.63"/>
    </reaction>
</comment>
<evidence type="ECO:0000256" key="9">
    <source>
        <dbReference type="HAMAP-Rule" id="MF_00772"/>
    </source>
</evidence>
<dbReference type="Pfam" id="PF02870">
    <property type="entry name" value="Methyltransf_1N"/>
    <property type="match status" value="1"/>
</dbReference>
<dbReference type="InterPro" id="IPR001497">
    <property type="entry name" value="MethylDNA_cys_MeTrfase_AS"/>
</dbReference>
<reference evidence="12 13" key="1">
    <citation type="submission" date="2010-08" db="EMBL/GenBank/DDBJ databases">
        <title>Complete sequence of Clostridium cellulovorans 743B.</title>
        <authorList>
            <consortium name="US DOE Joint Genome Institute"/>
            <person name="Lucas S."/>
            <person name="Copeland A."/>
            <person name="Lapidus A."/>
            <person name="Cheng J.-F."/>
            <person name="Bruce D."/>
            <person name="Goodwin L."/>
            <person name="Pitluck S."/>
            <person name="Chertkov O."/>
            <person name="Detter J.C."/>
            <person name="Han C."/>
            <person name="Tapia R."/>
            <person name="Land M."/>
            <person name="Hauser L."/>
            <person name="Chang Y.-J."/>
            <person name="Jeffries C."/>
            <person name="Kyrpides N."/>
            <person name="Ivanova N."/>
            <person name="Mikhailova N."/>
            <person name="Hemme C.L."/>
            <person name="Woyke T."/>
        </authorList>
    </citation>
    <scope>NUCLEOTIDE SEQUENCE [LARGE SCALE GENOMIC DNA]</scope>
    <source>
        <strain evidence="13">ATCC 35296 / DSM 3052 / OCM 3 / 743B</strain>
    </source>
</reference>
<dbReference type="STRING" id="573061.Clocel_0512"/>
<dbReference type="EMBL" id="CP002160">
    <property type="protein sequence ID" value="ADL50287.1"/>
    <property type="molecule type" value="Genomic_DNA"/>
</dbReference>
<evidence type="ECO:0000256" key="7">
    <source>
        <dbReference type="ARBA" id="ARBA00023204"/>
    </source>
</evidence>
<evidence type="ECO:0000313" key="12">
    <source>
        <dbReference type="EMBL" id="ADL50287.1"/>
    </source>
</evidence>
<feature type="domain" description="Methylguanine DNA methyltransferase ribonuclease-like" evidence="11">
    <location>
        <begin position="7"/>
        <end position="69"/>
    </location>
</feature>
<organism evidence="12 13">
    <name type="scientific">Clostridium cellulovorans (strain ATCC 35296 / DSM 3052 / OCM 3 / 743B)</name>
    <dbReference type="NCBI Taxonomy" id="573061"/>
    <lineage>
        <taxon>Bacteria</taxon>
        <taxon>Bacillati</taxon>
        <taxon>Bacillota</taxon>
        <taxon>Clostridia</taxon>
        <taxon>Eubacteriales</taxon>
        <taxon>Clostridiaceae</taxon>
        <taxon>Clostridium</taxon>
    </lineage>
</organism>
<dbReference type="PANTHER" id="PTHR10815:SF5">
    <property type="entry name" value="METHYLATED-DNA--PROTEIN-CYSTEINE METHYLTRANSFERASE"/>
    <property type="match status" value="1"/>
</dbReference>
<dbReference type="FunFam" id="1.10.10.10:FF:000214">
    <property type="entry name" value="Methylated-DNA--protein-cysteine methyltransferase"/>
    <property type="match status" value="1"/>
</dbReference>
<dbReference type="Gene3D" id="3.30.160.70">
    <property type="entry name" value="Methylated DNA-protein cysteine methyltransferase domain"/>
    <property type="match status" value="1"/>
</dbReference>
<accession>D9SQZ9</accession>
<dbReference type="GO" id="GO:0003908">
    <property type="term" value="F:methylated-DNA-[protein]-cysteine S-methyltransferase activity"/>
    <property type="evidence" value="ECO:0007669"/>
    <property type="project" value="UniProtKB-UniRule"/>
</dbReference>
<dbReference type="InterPro" id="IPR014048">
    <property type="entry name" value="MethylDNA_cys_MeTrfase_DNA-bd"/>
</dbReference>
<protein>
    <recommendedName>
        <fullName evidence="9">Methylated-DNA--protein-cysteine methyltransferase</fullName>
        <ecNumber evidence="9">2.1.1.63</ecNumber>
    </recommendedName>
    <alternativeName>
        <fullName evidence="9">6-O-methylguanine-DNA methyltransferase</fullName>
        <shortName evidence="9">MGMT</shortName>
    </alternativeName>
    <alternativeName>
        <fullName evidence="9">O-6-methylguanine-DNA-alkyltransferase</fullName>
    </alternativeName>
</protein>
<dbReference type="PANTHER" id="PTHR10815">
    <property type="entry name" value="METHYLATED-DNA--PROTEIN-CYSTEINE METHYLTRANSFERASE"/>
    <property type="match status" value="1"/>
</dbReference>
<dbReference type="Gene3D" id="1.10.10.10">
    <property type="entry name" value="Winged helix-like DNA-binding domain superfamily/Winged helix DNA-binding domain"/>
    <property type="match status" value="1"/>
</dbReference>
<evidence type="ECO:0000256" key="6">
    <source>
        <dbReference type="ARBA" id="ARBA00022763"/>
    </source>
</evidence>
<dbReference type="CDD" id="cd06445">
    <property type="entry name" value="ATase"/>
    <property type="match status" value="1"/>
</dbReference>
<comment type="subcellular location">
    <subcellularLocation>
        <location evidence="9">Cytoplasm</location>
    </subcellularLocation>
</comment>
<sequence>MRSSVVIETIIGKIVITEENHTITNVDLYRDAVIENFFQKETPLLKKAVKQLEDYFKGTLKEFDLPLAPNGTKFQQSVWRALQDIPYGETKSYGEVARSIGNPKAARAVGMANNRNPIAIFIPCHRVIGVNGKLVGYGGGIDIKEILLGLEKSVK</sequence>
<name>D9SQZ9_CLOC7</name>
<dbReference type="eggNOG" id="COG0350">
    <property type="taxonomic scope" value="Bacteria"/>
</dbReference>
<feature type="domain" description="Methylated-DNA-[protein]-cysteine S-methyltransferase DNA binding" evidence="10">
    <location>
        <begin position="73"/>
        <end position="152"/>
    </location>
</feature>
<comment type="miscellaneous">
    <text evidence="9">This enzyme catalyzes only one turnover and therefore is not strictly catalytic. According to one definition, an enzyme is a biocatalyst that acts repeatedly and over many reaction cycles.</text>
</comment>
<keyword evidence="13" id="KW-1185">Reference proteome</keyword>
<keyword evidence="6 9" id="KW-0227">DNA damage</keyword>
<gene>
    <name evidence="12" type="ordered locus">Clocel_0512</name>
</gene>
<dbReference type="Pfam" id="PF01035">
    <property type="entry name" value="DNA_binding_1"/>
    <property type="match status" value="1"/>
</dbReference>
<dbReference type="SUPFAM" id="SSF53155">
    <property type="entry name" value="Methylated DNA-protein cysteine methyltransferase domain"/>
    <property type="match status" value="1"/>
</dbReference>
<evidence type="ECO:0000259" key="11">
    <source>
        <dbReference type="Pfam" id="PF02870"/>
    </source>
</evidence>
<dbReference type="InterPro" id="IPR008332">
    <property type="entry name" value="MethylG_MeTrfase_N"/>
</dbReference>
<dbReference type="InterPro" id="IPR036388">
    <property type="entry name" value="WH-like_DNA-bd_sf"/>
</dbReference>
<dbReference type="InterPro" id="IPR023546">
    <property type="entry name" value="MGMT"/>
</dbReference>
<dbReference type="PROSITE" id="PS00374">
    <property type="entry name" value="MGMT"/>
    <property type="match status" value="1"/>
</dbReference>
<dbReference type="GO" id="GO:0005737">
    <property type="term" value="C:cytoplasm"/>
    <property type="evidence" value="ECO:0007669"/>
    <property type="project" value="UniProtKB-SubCell"/>
</dbReference>
<dbReference type="GO" id="GO:0006307">
    <property type="term" value="P:DNA alkylation repair"/>
    <property type="evidence" value="ECO:0007669"/>
    <property type="project" value="UniProtKB-UniRule"/>
</dbReference>
<dbReference type="KEGG" id="ccb:Clocel_0512"/>
<keyword evidence="5 9" id="KW-0808">Transferase</keyword>
<evidence type="ECO:0000256" key="2">
    <source>
        <dbReference type="ARBA" id="ARBA00008711"/>
    </source>
</evidence>
<comment type="catalytic activity">
    <reaction evidence="1 9">
        <text>a 4-O-methyl-thymidine in DNA + L-cysteinyl-[protein] = a thymidine in DNA + S-methyl-L-cysteinyl-[protein]</text>
        <dbReference type="Rhea" id="RHEA:53428"/>
        <dbReference type="Rhea" id="RHEA-COMP:10131"/>
        <dbReference type="Rhea" id="RHEA-COMP:10132"/>
        <dbReference type="Rhea" id="RHEA-COMP:13555"/>
        <dbReference type="Rhea" id="RHEA-COMP:13556"/>
        <dbReference type="ChEBI" id="CHEBI:29950"/>
        <dbReference type="ChEBI" id="CHEBI:82612"/>
        <dbReference type="ChEBI" id="CHEBI:137386"/>
        <dbReference type="ChEBI" id="CHEBI:137387"/>
        <dbReference type="EC" id="2.1.1.63"/>
    </reaction>
</comment>
<feature type="active site" description="Nucleophile; methyl group acceptor" evidence="9">
    <location>
        <position position="124"/>
    </location>
</feature>
<keyword evidence="3 9" id="KW-0963">Cytoplasm</keyword>
<dbReference type="GO" id="GO:0032259">
    <property type="term" value="P:methylation"/>
    <property type="evidence" value="ECO:0007669"/>
    <property type="project" value="UniProtKB-KW"/>
</dbReference>
<evidence type="ECO:0000256" key="3">
    <source>
        <dbReference type="ARBA" id="ARBA00022490"/>
    </source>
</evidence>
<dbReference type="RefSeq" id="WP_010074940.1">
    <property type="nucleotide sequence ID" value="NC_014393.1"/>
</dbReference>
<dbReference type="NCBIfam" id="TIGR00589">
    <property type="entry name" value="ogt"/>
    <property type="match status" value="1"/>
</dbReference>
<evidence type="ECO:0000313" key="13">
    <source>
        <dbReference type="Proteomes" id="UP000002730"/>
    </source>
</evidence>
<evidence type="ECO:0000256" key="4">
    <source>
        <dbReference type="ARBA" id="ARBA00022603"/>
    </source>
</evidence>
<dbReference type="InterPro" id="IPR036631">
    <property type="entry name" value="MGMT_N_sf"/>
</dbReference>
<comment type="function">
    <text evidence="9">Involved in the cellular defense against the biological effects of O6-methylguanine (O6-MeG) and O4-methylthymine (O4-MeT) in DNA. Repairs the methylated nucleobase in DNA by stoichiometrically transferring the methyl group to a cysteine residue in the enzyme. This is a suicide reaction: the enzyme is irreversibly inactivated.</text>
</comment>
<dbReference type="InterPro" id="IPR036217">
    <property type="entry name" value="MethylDNA_cys_MeTrfase_DNAb"/>
</dbReference>
<comment type="similarity">
    <text evidence="2 9">Belongs to the MGMT family.</text>
</comment>
<dbReference type="OrthoDB" id="9802228at2"/>
<evidence type="ECO:0000259" key="10">
    <source>
        <dbReference type="Pfam" id="PF01035"/>
    </source>
</evidence>
<keyword evidence="7 9" id="KW-0234">DNA repair</keyword>
<dbReference type="SUPFAM" id="SSF46767">
    <property type="entry name" value="Methylated DNA-protein cysteine methyltransferase, C-terminal domain"/>
    <property type="match status" value="1"/>
</dbReference>
<proteinExistence type="inferred from homology"/>
<evidence type="ECO:0000256" key="8">
    <source>
        <dbReference type="ARBA" id="ARBA00049348"/>
    </source>
</evidence>
<dbReference type="AlphaFoldDB" id="D9SQZ9"/>
<evidence type="ECO:0000256" key="5">
    <source>
        <dbReference type="ARBA" id="ARBA00022679"/>
    </source>
</evidence>
<dbReference type="HAMAP" id="MF_00772">
    <property type="entry name" value="OGT"/>
    <property type="match status" value="1"/>
</dbReference>
<evidence type="ECO:0000256" key="1">
    <source>
        <dbReference type="ARBA" id="ARBA00001286"/>
    </source>
</evidence>
<dbReference type="HOGENOM" id="CLU_000445_52_2_9"/>
<dbReference type="Proteomes" id="UP000002730">
    <property type="component" value="Chromosome"/>
</dbReference>